<dbReference type="SUPFAM" id="SSF48726">
    <property type="entry name" value="Immunoglobulin"/>
    <property type="match status" value="1"/>
</dbReference>
<evidence type="ECO:0000313" key="1">
    <source>
        <dbReference type="Proteomes" id="UP000504635"/>
    </source>
</evidence>
<reference evidence="2" key="1">
    <citation type="submission" date="2025-08" db="UniProtKB">
        <authorList>
            <consortium name="RefSeq"/>
        </authorList>
    </citation>
    <scope>IDENTIFICATION</scope>
    <source>
        <tissue evidence="2">Gonads</tissue>
    </source>
</reference>
<keyword evidence="1" id="KW-1185">Reference proteome</keyword>
<dbReference type="FunCoup" id="A0A6J2YSL5">
    <property type="interactions" value="25"/>
</dbReference>
<dbReference type="PANTHER" id="PTHR21261">
    <property type="entry name" value="BEAT PROTEIN"/>
    <property type="match status" value="1"/>
</dbReference>
<organism evidence="1 2">
    <name type="scientific">Sitophilus oryzae</name>
    <name type="common">Rice weevil</name>
    <name type="synonym">Curculio oryzae</name>
    <dbReference type="NCBI Taxonomy" id="7048"/>
    <lineage>
        <taxon>Eukaryota</taxon>
        <taxon>Metazoa</taxon>
        <taxon>Ecdysozoa</taxon>
        <taxon>Arthropoda</taxon>
        <taxon>Hexapoda</taxon>
        <taxon>Insecta</taxon>
        <taxon>Pterygota</taxon>
        <taxon>Neoptera</taxon>
        <taxon>Endopterygota</taxon>
        <taxon>Coleoptera</taxon>
        <taxon>Polyphaga</taxon>
        <taxon>Cucujiformia</taxon>
        <taxon>Curculionidae</taxon>
        <taxon>Dryophthorinae</taxon>
        <taxon>Sitophilus</taxon>
    </lineage>
</organism>
<dbReference type="InParanoid" id="A0A6J2YSL5"/>
<dbReference type="GeneID" id="115890260"/>
<protein>
    <submittedName>
        <fullName evidence="2">Uncharacterized protein LOC115890260 isoform X1</fullName>
    </submittedName>
</protein>
<dbReference type="AlphaFoldDB" id="A0A6J2YSL5"/>
<dbReference type="InterPro" id="IPR036179">
    <property type="entry name" value="Ig-like_dom_sf"/>
</dbReference>
<sequence>MFQFSELVFVYLICSQSHIFLNGIQINYVQVPAAVRNNSNRSAILDCNYSIRPDDTELIVKWFLNEELIYQWIPPQSPQSLGTLKDNIDLDYKASDDPKTVYRAIKINNPTTQIAGEYKCQVSTLADEDFSMKNMIVFEPEAKLIIRKRMDDKYVNFTCLASDVYPSPKLFLYKDIKNNLYNKTSFFRIRLSIVEWDVKKNPNTGKYTVFIVGVDHLAELEPGTLIHCELKIPGTGYVKLKTLLYYPDFYTLGNGCLKHWLNRNLIFYAFTLYLLGNY</sequence>
<dbReference type="InterPro" id="IPR013783">
    <property type="entry name" value="Ig-like_fold"/>
</dbReference>
<accession>A0A6J2YSL5</accession>
<dbReference type="RefSeq" id="XP_030766302.1">
    <property type="nucleotide sequence ID" value="XM_030910442.1"/>
</dbReference>
<dbReference type="Gene3D" id="2.60.40.10">
    <property type="entry name" value="Immunoglobulins"/>
    <property type="match status" value="1"/>
</dbReference>
<name>A0A6J2YSL5_SITOR</name>
<dbReference type="PANTHER" id="PTHR21261:SF2">
    <property type="entry name" value="GH04238P-RELATED"/>
    <property type="match status" value="1"/>
</dbReference>
<dbReference type="KEGG" id="soy:115890260"/>
<gene>
    <name evidence="2" type="primary">LOC115890260</name>
</gene>
<proteinExistence type="predicted"/>
<dbReference type="OrthoDB" id="6478865at2759"/>
<evidence type="ECO:0000313" key="2">
    <source>
        <dbReference type="RefSeq" id="XP_030766302.1"/>
    </source>
</evidence>
<dbReference type="Proteomes" id="UP000504635">
    <property type="component" value="Unplaced"/>
</dbReference>